<gene>
    <name evidence="1" type="ORF">AB205_0109590</name>
</gene>
<reference evidence="2" key="1">
    <citation type="journal article" date="2017" name="Nat. Commun.">
        <title>The North American bullfrog draft genome provides insight into hormonal regulation of long noncoding RNA.</title>
        <authorList>
            <person name="Hammond S.A."/>
            <person name="Warren R.L."/>
            <person name="Vandervalk B.P."/>
            <person name="Kucuk E."/>
            <person name="Khan H."/>
            <person name="Gibb E.A."/>
            <person name="Pandoh P."/>
            <person name="Kirk H."/>
            <person name="Zhao Y."/>
            <person name="Jones M."/>
            <person name="Mungall A.J."/>
            <person name="Coope R."/>
            <person name="Pleasance S."/>
            <person name="Moore R.A."/>
            <person name="Holt R.A."/>
            <person name="Round J.M."/>
            <person name="Ohora S."/>
            <person name="Walle B.V."/>
            <person name="Veldhoen N."/>
            <person name="Helbing C.C."/>
            <person name="Birol I."/>
        </authorList>
    </citation>
    <scope>NUCLEOTIDE SEQUENCE [LARGE SCALE GENOMIC DNA]</scope>
</reference>
<sequence>MPLRVAINRMSTCCLRRWMNMWPAFIFPLLMPTLLSYQMSRPSTWV</sequence>
<organism evidence="1 2">
    <name type="scientific">Aquarana catesbeiana</name>
    <name type="common">American bullfrog</name>
    <name type="synonym">Rana catesbeiana</name>
    <dbReference type="NCBI Taxonomy" id="8400"/>
    <lineage>
        <taxon>Eukaryota</taxon>
        <taxon>Metazoa</taxon>
        <taxon>Chordata</taxon>
        <taxon>Craniata</taxon>
        <taxon>Vertebrata</taxon>
        <taxon>Euteleostomi</taxon>
        <taxon>Amphibia</taxon>
        <taxon>Batrachia</taxon>
        <taxon>Anura</taxon>
        <taxon>Neobatrachia</taxon>
        <taxon>Ranoidea</taxon>
        <taxon>Ranidae</taxon>
        <taxon>Aquarana</taxon>
    </lineage>
</organism>
<dbReference type="AlphaFoldDB" id="A0A2G9RE82"/>
<evidence type="ECO:0000313" key="1">
    <source>
        <dbReference type="EMBL" id="PIO25523.1"/>
    </source>
</evidence>
<proteinExistence type="predicted"/>
<keyword evidence="2" id="KW-1185">Reference proteome</keyword>
<name>A0A2G9RE82_AQUCT</name>
<protein>
    <submittedName>
        <fullName evidence="1">Uncharacterized protein</fullName>
    </submittedName>
</protein>
<dbReference type="EMBL" id="KV944982">
    <property type="protein sequence ID" value="PIO25523.1"/>
    <property type="molecule type" value="Genomic_DNA"/>
</dbReference>
<evidence type="ECO:0000313" key="2">
    <source>
        <dbReference type="Proteomes" id="UP000228934"/>
    </source>
</evidence>
<accession>A0A2G9RE82</accession>
<dbReference type="Proteomes" id="UP000228934">
    <property type="component" value="Unassembled WGS sequence"/>
</dbReference>